<proteinExistence type="predicted"/>
<evidence type="ECO:0000259" key="1">
    <source>
        <dbReference type="Pfam" id="PF05699"/>
    </source>
</evidence>
<dbReference type="InterPro" id="IPR012337">
    <property type="entry name" value="RNaseH-like_sf"/>
</dbReference>
<evidence type="ECO:0000313" key="3">
    <source>
        <dbReference type="Proteomes" id="UP001152795"/>
    </source>
</evidence>
<protein>
    <submittedName>
        <fullName evidence="2">Zinc finger MYM-type 1-like</fullName>
    </submittedName>
</protein>
<accession>A0A6S7JYH4</accession>
<keyword evidence="3" id="KW-1185">Reference proteome</keyword>
<comment type="caution">
    <text evidence="2">The sequence shown here is derived from an EMBL/GenBank/DDBJ whole genome shotgun (WGS) entry which is preliminary data.</text>
</comment>
<feature type="domain" description="HAT C-terminal dimerisation" evidence="1">
    <location>
        <begin position="441"/>
        <end position="507"/>
    </location>
</feature>
<dbReference type="InterPro" id="IPR008906">
    <property type="entry name" value="HATC_C_dom"/>
</dbReference>
<dbReference type="EMBL" id="CACRXK020022548">
    <property type="protein sequence ID" value="CAB4036917.1"/>
    <property type="molecule type" value="Genomic_DNA"/>
</dbReference>
<gene>
    <name evidence="2" type="ORF">PACLA_8A002902</name>
</gene>
<dbReference type="GO" id="GO:0046983">
    <property type="term" value="F:protein dimerization activity"/>
    <property type="evidence" value="ECO:0007669"/>
    <property type="project" value="InterPro"/>
</dbReference>
<organism evidence="2 3">
    <name type="scientific">Paramuricea clavata</name>
    <name type="common">Red gorgonian</name>
    <name type="synonym">Violescent sea-whip</name>
    <dbReference type="NCBI Taxonomy" id="317549"/>
    <lineage>
        <taxon>Eukaryota</taxon>
        <taxon>Metazoa</taxon>
        <taxon>Cnidaria</taxon>
        <taxon>Anthozoa</taxon>
        <taxon>Octocorallia</taxon>
        <taxon>Malacalcyonacea</taxon>
        <taxon>Plexauridae</taxon>
        <taxon>Paramuricea</taxon>
    </lineage>
</organism>
<dbReference type="Proteomes" id="UP001152795">
    <property type="component" value="Unassembled WGS sequence"/>
</dbReference>
<evidence type="ECO:0000313" key="2">
    <source>
        <dbReference type="EMBL" id="CAB4036917.1"/>
    </source>
</evidence>
<sequence length="528" mass="60548">MTSRGTKKKGKLAEHFGSKSHKAALADFYAFSQESLNVDLLLDKEKRCTHSGPTRDSFQRHCPSLNRWLNEVRLRPYHVTYMSHDSQNEMIDILAENIRDKVKEEVSDSKMFSVMADTTPDTSNKDRLAVAVRYVEEDSPSFAVKERLIEVKETTDKTGNGQASDILTSLEDSGLKSSELAHRCNSVVEHGCESSHIIQELFNILQELYGFFSGSTNRHTVIAKHLEQVENYLQLRNLSKTRWAARAESIKAVWTSLEAIVKALEEAFAAPKLDAKVKATIAEEQLTKATVTSLERINNEETEMNDMIEAAVLYAKTSFQIDAKEEFTRSHCVRRTPRRYDENPQETTAFTFYQYYRKDFKCVLDVLISQFRDKMQPTLDVIAPIAHALQVPLHEPSPEIIQKLAEMFPNDVDADVLEAELEVFKNIVDHKEELKNGSMDNIVQFAYEQRKTLPLTWKAYQLMLTAPISVAKDERTFSHLKFVKSVYRSTIGDKRLDNLMLLNCEKDLTDGLDMYQVVNQWASKRIRR</sequence>
<dbReference type="PANTHER" id="PTHR45749:SF21">
    <property type="entry name" value="DUF4371 DOMAIN-CONTAINING PROTEIN"/>
    <property type="match status" value="1"/>
</dbReference>
<dbReference type="PANTHER" id="PTHR45749">
    <property type="match status" value="1"/>
</dbReference>
<dbReference type="SUPFAM" id="SSF53098">
    <property type="entry name" value="Ribonuclease H-like"/>
    <property type="match status" value="1"/>
</dbReference>
<reference evidence="2" key="1">
    <citation type="submission" date="2020-04" db="EMBL/GenBank/DDBJ databases">
        <authorList>
            <person name="Alioto T."/>
            <person name="Alioto T."/>
            <person name="Gomez Garrido J."/>
        </authorList>
    </citation>
    <scope>NUCLEOTIDE SEQUENCE</scope>
    <source>
        <strain evidence="2">A484AB</strain>
    </source>
</reference>
<dbReference type="Pfam" id="PF05699">
    <property type="entry name" value="Dimer_Tnp_hAT"/>
    <property type="match status" value="1"/>
</dbReference>
<name>A0A6S7JYH4_PARCT</name>
<dbReference type="AlphaFoldDB" id="A0A6S7JYH4"/>